<feature type="compositionally biased region" description="Low complexity" evidence="2">
    <location>
        <begin position="99"/>
        <end position="110"/>
    </location>
</feature>
<keyword evidence="1" id="KW-0251">Elongation factor</keyword>
<dbReference type="PROSITE" id="PS50040">
    <property type="entry name" value="EF1G_C"/>
    <property type="match status" value="1"/>
</dbReference>
<evidence type="ECO:0000313" key="4">
    <source>
        <dbReference type="EMBL" id="CAL5228071.1"/>
    </source>
</evidence>
<dbReference type="InterPro" id="IPR036433">
    <property type="entry name" value="EF1B_G_C_sf"/>
</dbReference>
<keyword evidence="1" id="KW-0648">Protein biosynthesis</keyword>
<feature type="region of interest" description="Disordered" evidence="2">
    <location>
        <begin position="71"/>
        <end position="126"/>
    </location>
</feature>
<dbReference type="Pfam" id="PF00647">
    <property type="entry name" value="EF1G"/>
    <property type="match status" value="1"/>
</dbReference>
<sequence length="289" mass="32288">MSLLTSRLFHKGGSGPLGGRCCGCLGFGHTKVFDGSFAKEFPAVTRWFMTLVHQPQFARVMGEVEMAKEPMKYDGKKSTATAAPTKESKPEQPKKVQEKAPPAAKPAAPATPEPEEEKPKDPLAALPPSKMVLDSWKRLYSNTPAAKFQEICVSGLWNGADSGTLEGFDPEGYSLCFCDYKYPEENTVNFIVMNKVGGFLQRIDYVRKHAFAVMSILKTSEGQFPIRGFWIFRGQDIPPIMKEECFDLDLYTWTKINPSDEEARKRIGSMLNEEDKIAGLENVEVKVFK</sequence>
<gene>
    <name evidence="4" type="primary">g11139</name>
    <name evidence="4" type="ORF">VP750_LOCUS9977</name>
</gene>
<evidence type="ECO:0000259" key="3">
    <source>
        <dbReference type="PROSITE" id="PS50040"/>
    </source>
</evidence>
<comment type="caution">
    <text evidence="4">The sequence shown here is derived from an EMBL/GenBank/DDBJ whole genome shotgun (WGS) entry which is preliminary data.</text>
</comment>
<evidence type="ECO:0000313" key="5">
    <source>
        <dbReference type="Proteomes" id="UP001497392"/>
    </source>
</evidence>
<dbReference type="Gene3D" id="3.30.70.1010">
    <property type="entry name" value="Translation elongation factor EF1B, gamma chain, conserved domain"/>
    <property type="match status" value="1"/>
</dbReference>
<dbReference type="InterPro" id="IPR036282">
    <property type="entry name" value="Glutathione-S-Trfase_C_sf"/>
</dbReference>
<proteinExistence type="predicted"/>
<dbReference type="EMBL" id="CAXHTA020000018">
    <property type="protein sequence ID" value="CAL5228071.1"/>
    <property type="molecule type" value="Genomic_DNA"/>
</dbReference>
<evidence type="ECO:0000256" key="1">
    <source>
        <dbReference type="PROSITE-ProRule" id="PRU00519"/>
    </source>
</evidence>
<feature type="compositionally biased region" description="Basic and acidic residues" evidence="2">
    <location>
        <begin position="86"/>
        <end position="98"/>
    </location>
</feature>
<dbReference type="InterPro" id="IPR044628">
    <property type="entry name" value="EF-1-gamma_plant"/>
</dbReference>
<dbReference type="PANTHER" id="PTHR44372">
    <property type="entry name" value="ELONGATION FACTOR 1-GAMMA 1-RELATED"/>
    <property type="match status" value="1"/>
</dbReference>
<dbReference type="Gene3D" id="1.20.1050.10">
    <property type="match status" value="1"/>
</dbReference>
<evidence type="ECO:0000256" key="2">
    <source>
        <dbReference type="SAM" id="MobiDB-lite"/>
    </source>
</evidence>
<dbReference type="PANTHER" id="PTHR44372:SF1">
    <property type="entry name" value="ELONGATION FACTOR 1-GAMMA 3"/>
    <property type="match status" value="1"/>
</dbReference>
<name>A0ABP1GBD0_9CHLO</name>
<dbReference type="SUPFAM" id="SSF47616">
    <property type="entry name" value="GST C-terminal domain-like"/>
    <property type="match status" value="1"/>
</dbReference>
<feature type="domain" description="EF-1-gamma C-terminal" evidence="3">
    <location>
        <begin position="119"/>
        <end position="289"/>
    </location>
</feature>
<dbReference type="Proteomes" id="UP001497392">
    <property type="component" value="Unassembled WGS sequence"/>
</dbReference>
<reference evidence="4 5" key="1">
    <citation type="submission" date="2024-06" db="EMBL/GenBank/DDBJ databases">
        <authorList>
            <person name="Kraege A."/>
            <person name="Thomma B."/>
        </authorList>
    </citation>
    <scope>NUCLEOTIDE SEQUENCE [LARGE SCALE GENOMIC DNA]</scope>
</reference>
<protein>
    <submittedName>
        <fullName evidence="4">G11139 protein</fullName>
    </submittedName>
</protein>
<dbReference type="InterPro" id="IPR001662">
    <property type="entry name" value="EF1B_G_C"/>
</dbReference>
<accession>A0ABP1GBD0</accession>
<dbReference type="SUPFAM" id="SSF89942">
    <property type="entry name" value="eEF1-gamma domain"/>
    <property type="match status" value="1"/>
</dbReference>
<organism evidence="4 5">
    <name type="scientific">Coccomyxa viridis</name>
    <dbReference type="NCBI Taxonomy" id="1274662"/>
    <lineage>
        <taxon>Eukaryota</taxon>
        <taxon>Viridiplantae</taxon>
        <taxon>Chlorophyta</taxon>
        <taxon>core chlorophytes</taxon>
        <taxon>Trebouxiophyceae</taxon>
        <taxon>Trebouxiophyceae incertae sedis</taxon>
        <taxon>Coccomyxaceae</taxon>
        <taxon>Coccomyxa</taxon>
    </lineage>
</organism>
<dbReference type="SMART" id="SM01183">
    <property type="entry name" value="EF1G"/>
    <property type="match status" value="1"/>
</dbReference>
<keyword evidence="5" id="KW-1185">Reference proteome</keyword>